<evidence type="ECO:0000259" key="2">
    <source>
        <dbReference type="PROSITE" id="PS50943"/>
    </source>
</evidence>
<evidence type="ECO:0000313" key="3">
    <source>
        <dbReference type="EMBL" id="SES01248.1"/>
    </source>
</evidence>
<keyword evidence="4" id="KW-1185">Reference proteome</keyword>
<feature type="region of interest" description="Disordered" evidence="1">
    <location>
        <begin position="1"/>
        <end position="27"/>
    </location>
</feature>
<dbReference type="PROSITE" id="PS50943">
    <property type="entry name" value="HTH_CROC1"/>
    <property type="match status" value="1"/>
</dbReference>
<dbReference type="Pfam" id="PF01381">
    <property type="entry name" value="HTH_3"/>
    <property type="match status" value="1"/>
</dbReference>
<evidence type="ECO:0000256" key="1">
    <source>
        <dbReference type="SAM" id="MobiDB-lite"/>
    </source>
</evidence>
<dbReference type="RefSeq" id="WP_075000993.1">
    <property type="nucleotide sequence ID" value="NZ_FOGO01000007.1"/>
</dbReference>
<dbReference type="EMBL" id="FOGO01000007">
    <property type="protein sequence ID" value="SES01248.1"/>
    <property type="molecule type" value="Genomic_DNA"/>
</dbReference>
<dbReference type="Proteomes" id="UP000182841">
    <property type="component" value="Unassembled WGS sequence"/>
</dbReference>
<proteinExistence type="predicted"/>
<feature type="region of interest" description="Disordered" evidence="1">
    <location>
        <begin position="81"/>
        <end position="103"/>
    </location>
</feature>
<dbReference type="AlphaFoldDB" id="A0A1H9TW67"/>
<dbReference type="STRING" id="943816.AN217_16520"/>
<dbReference type="Pfam" id="PF12900">
    <property type="entry name" value="Pyridox_ox_2"/>
    <property type="match status" value="1"/>
</dbReference>
<reference evidence="4" key="1">
    <citation type="submission" date="2016-10" db="EMBL/GenBank/DDBJ databases">
        <authorList>
            <person name="Varghese N."/>
            <person name="Submissions S."/>
        </authorList>
    </citation>
    <scope>NUCLEOTIDE SEQUENCE [LARGE SCALE GENOMIC DNA]</scope>
    <source>
        <strain evidence="4">CGMCC 4.6825</strain>
    </source>
</reference>
<dbReference type="SMART" id="SM00530">
    <property type="entry name" value="HTH_XRE"/>
    <property type="match status" value="1"/>
</dbReference>
<sequence length="229" mass="24721">MHSEGPEPDGGDADAAGPHQDSFTNRCAVRREQLGLSRDEVARRAGMSVAYLDRLESLSDDFDPAALMRLAAVLDLPYDELKEGPREPGPGRRPAAAHPQLSRMSEDECWRRLGTHGVGRVGLTDGPAPVILPVNFLADGRTVVYRTEAGGPAAAADGDEVAFEVDRVDERLSSGWSVLLTGTARHVTDPGTVEDLASRPGADPWAGGRRELWIRVLPGEVTGRRIRTR</sequence>
<dbReference type="OrthoDB" id="7062584at2"/>
<accession>A0A1H9TW67</accession>
<dbReference type="InterPro" id="IPR010982">
    <property type="entry name" value="Lambda_DNA-bd_dom_sf"/>
</dbReference>
<organism evidence="3 4">
    <name type="scientific">Streptomyces qinglanensis</name>
    <dbReference type="NCBI Taxonomy" id="943816"/>
    <lineage>
        <taxon>Bacteria</taxon>
        <taxon>Bacillati</taxon>
        <taxon>Actinomycetota</taxon>
        <taxon>Actinomycetes</taxon>
        <taxon>Kitasatosporales</taxon>
        <taxon>Streptomycetaceae</taxon>
        <taxon>Streptomyces</taxon>
    </lineage>
</organism>
<protein>
    <submittedName>
        <fullName evidence="3">Helix-turn-helix domain-containing protein</fullName>
    </submittedName>
</protein>
<feature type="compositionally biased region" description="Acidic residues" evidence="1">
    <location>
        <begin position="1"/>
        <end position="12"/>
    </location>
</feature>
<dbReference type="SUPFAM" id="SSF50475">
    <property type="entry name" value="FMN-binding split barrel"/>
    <property type="match status" value="1"/>
</dbReference>
<dbReference type="Gene3D" id="1.10.260.40">
    <property type="entry name" value="lambda repressor-like DNA-binding domains"/>
    <property type="match status" value="1"/>
</dbReference>
<dbReference type="InterPro" id="IPR012349">
    <property type="entry name" value="Split_barrel_FMN-bd"/>
</dbReference>
<dbReference type="InterPro" id="IPR024747">
    <property type="entry name" value="Pyridox_Oxase-rel"/>
</dbReference>
<dbReference type="InterPro" id="IPR001387">
    <property type="entry name" value="Cro/C1-type_HTH"/>
</dbReference>
<dbReference type="CDD" id="cd00093">
    <property type="entry name" value="HTH_XRE"/>
    <property type="match status" value="1"/>
</dbReference>
<gene>
    <name evidence="3" type="ORF">SAMN05421870_10742</name>
</gene>
<name>A0A1H9TW67_9ACTN</name>
<evidence type="ECO:0000313" key="4">
    <source>
        <dbReference type="Proteomes" id="UP000182841"/>
    </source>
</evidence>
<dbReference type="GO" id="GO:0003677">
    <property type="term" value="F:DNA binding"/>
    <property type="evidence" value="ECO:0007669"/>
    <property type="project" value="InterPro"/>
</dbReference>
<dbReference type="Gene3D" id="2.30.110.10">
    <property type="entry name" value="Electron Transport, Fmn-binding Protein, Chain A"/>
    <property type="match status" value="1"/>
</dbReference>
<dbReference type="SUPFAM" id="SSF47413">
    <property type="entry name" value="lambda repressor-like DNA-binding domains"/>
    <property type="match status" value="1"/>
</dbReference>
<feature type="compositionally biased region" description="Basic and acidic residues" evidence="1">
    <location>
        <begin position="81"/>
        <end position="90"/>
    </location>
</feature>
<feature type="domain" description="HTH cro/C1-type" evidence="2">
    <location>
        <begin position="31"/>
        <end position="81"/>
    </location>
</feature>